<dbReference type="EMBL" id="JAPFFF010000021">
    <property type="protein sequence ID" value="KAK8854050.1"/>
    <property type="molecule type" value="Genomic_DNA"/>
</dbReference>
<evidence type="ECO:0000313" key="3">
    <source>
        <dbReference type="Proteomes" id="UP001470230"/>
    </source>
</evidence>
<feature type="region of interest" description="Disordered" evidence="1">
    <location>
        <begin position="216"/>
        <end position="236"/>
    </location>
</feature>
<dbReference type="Proteomes" id="UP001470230">
    <property type="component" value="Unassembled WGS sequence"/>
</dbReference>
<name>A0ABR2HWP0_9EUKA</name>
<organism evidence="2 3">
    <name type="scientific">Tritrichomonas musculus</name>
    <dbReference type="NCBI Taxonomy" id="1915356"/>
    <lineage>
        <taxon>Eukaryota</taxon>
        <taxon>Metamonada</taxon>
        <taxon>Parabasalia</taxon>
        <taxon>Tritrichomonadida</taxon>
        <taxon>Tritrichomonadidae</taxon>
        <taxon>Tritrichomonas</taxon>
    </lineage>
</organism>
<accession>A0ABR2HWP0</accession>
<gene>
    <name evidence="2" type="ORF">M9Y10_016600</name>
</gene>
<proteinExistence type="predicted"/>
<reference evidence="2 3" key="1">
    <citation type="submission" date="2024-04" db="EMBL/GenBank/DDBJ databases">
        <title>Tritrichomonas musculus Genome.</title>
        <authorList>
            <person name="Alves-Ferreira E."/>
            <person name="Grigg M."/>
            <person name="Lorenzi H."/>
            <person name="Galac M."/>
        </authorList>
    </citation>
    <scope>NUCLEOTIDE SEQUENCE [LARGE SCALE GENOMIC DNA]</scope>
    <source>
        <strain evidence="2 3">EAF2021</strain>
    </source>
</reference>
<feature type="region of interest" description="Disordered" evidence="1">
    <location>
        <begin position="283"/>
        <end position="304"/>
    </location>
</feature>
<comment type="caution">
    <text evidence="2">The sequence shown here is derived from an EMBL/GenBank/DDBJ whole genome shotgun (WGS) entry which is preliminary data.</text>
</comment>
<feature type="compositionally biased region" description="Polar residues" evidence="1">
    <location>
        <begin position="285"/>
        <end position="298"/>
    </location>
</feature>
<keyword evidence="3" id="KW-1185">Reference proteome</keyword>
<evidence type="ECO:0000256" key="1">
    <source>
        <dbReference type="SAM" id="MobiDB-lite"/>
    </source>
</evidence>
<feature type="region of interest" description="Disordered" evidence="1">
    <location>
        <begin position="143"/>
        <end position="167"/>
    </location>
</feature>
<evidence type="ECO:0000313" key="2">
    <source>
        <dbReference type="EMBL" id="KAK8854050.1"/>
    </source>
</evidence>
<protein>
    <submittedName>
        <fullName evidence="2">Uncharacterized protein</fullName>
    </submittedName>
</protein>
<sequence>MKSTSNLALKELLDDSAKVIEEYQAQCFLMASEFEELAKGNMTYTYDYPTFKNEIKRIRYTSNTVKKEVTNINQILFNEDENSKGYSYIDSFLIEMAKRTRKPLGQSFMKKVRRTFPATPYKNIRIRIIKLISEGKIIDYTEEDEARRDPTKSKRGHPRTKMLENSPLPNFTKEQLLEIEKMLPPQQLQLIQQQAQQLQQSQQIQQNLQLQNNQDLNTNQNANNISNSTGSGNSQNHMDEAAMAAAVAFDLQSSTNRFDTMSDASEEDTIDFETEFDQAVGFFTESPTSKPTDNTSEPTKNEAT</sequence>